<dbReference type="SUPFAM" id="SSF48452">
    <property type="entry name" value="TPR-like"/>
    <property type="match status" value="1"/>
</dbReference>
<reference evidence="2 3" key="1">
    <citation type="submission" date="2013-07" db="EMBL/GenBank/DDBJ databases">
        <authorList>
            <person name="Stoco P.H."/>
            <person name="Wagner G."/>
            <person name="Gerber A."/>
            <person name="Zaha A."/>
            <person name="Thompson C."/>
            <person name="Bartholomeu D.C."/>
            <person name="Luckemeyer D.D."/>
            <person name="Bahia D."/>
            <person name="Loreto E."/>
            <person name="Prestes E.B."/>
            <person name="Lima F.M."/>
            <person name="Rodrigues-Luiz G."/>
            <person name="Vallejo G.A."/>
            <person name="Filho J.F."/>
            <person name="Monteiro K.M."/>
            <person name="Tyler K.M."/>
            <person name="de Almeida L.G."/>
            <person name="Ortiz M.F."/>
            <person name="Siervo M.A."/>
            <person name="de Moraes M.H."/>
            <person name="Cunha O.L."/>
            <person name="Mendonca-Neto R."/>
            <person name="Silva R."/>
            <person name="Teixeira S.M."/>
            <person name="Murta S.M."/>
            <person name="Sincero T.C."/>
            <person name="Mendes T.A."/>
            <person name="Urmenyi T.P."/>
            <person name="Silva V.G."/>
            <person name="da Rocha W.D."/>
            <person name="Andersson B."/>
            <person name="Romanha A.J."/>
            <person name="Steindel M."/>
            <person name="de Vasconcelos A.T."/>
            <person name="Grisard E.C."/>
        </authorList>
    </citation>
    <scope>NUCLEOTIDE SEQUENCE [LARGE SCALE GENOMIC DNA]</scope>
    <source>
        <strain evidence="2 3">SC58</strain>
    </source>
</reference>
<feature type="compositionally biased region" description="Basic and acidic residues" evidence="1">
    <location>
        <begin position="843"/>
        <end position="852"/>
    </location>
</feature>
<feature type="region of interest" description="Disordered" evidence="1">
    <location>
        <begin position="15"/>
        <end position="35"/>
    </location>
</feature>
<dbReference type="AlphaFoldDB" id="A0A061J1Z0"/>
<feature type="region of interest" description="Disordered" evidence="1">
    <location>
        <begin position="808"/>
        <end position="852"/>
    </location>
</feature>
<keyword evidence="3" id="KW-1185">Reference proteome</keyword>
<proteinExistence type="predicted"/>
<evidence type="ECO:0000256" key="1">
    <source>
        <dbReference type="SAM" id="MobiDB-lite"/>
    </source>
</evidence>
<feature type="compositionally biased region" description="Basic residues" evidence="1">
    <location>
        <begin position="460"/>
        <end position="475"/>
    </location>
</feature>
<feature type="compositionally biased region" description="Basic and acidic residues" evidence="1">
    <location>
        <begin position="817"/>
        <end position="828"/>
    </location>
</feature>
<feature type="compositionally biased region" description="Basic and acidic residues" evidence="1">
    <location>
        <begin position="476"/>
        <end position="491"/>
    </location>
</feature>
<dbReference type="EMBL" id="AUPL01004192">
    <property type="protein sequence ID" value="ESL08111.1"/>
    <property type="molecule type" value="Genomic_DNA"/>
</dbReference>
<feature type="region of interest" description="Disordered" evidence="1">
    <location>
        <begin position="536"/>
        <end position="588"/>
    </location>
</feature>
<gene>
    <name evidence="2" type="ORF">TRSC58_04192</name>
</gene>
<name>A0A061J1Z0_TRYRA</name>
<accession>A0A061J1Z0</accession>
<comment type="caution">
    <text evidence="2">The sequence shown here is derived from an EMBL/GenBank/DDBJ whole genome shotgun (WGS) entry which is preliminary data.</text>
</comment>
<sequence length="1080" mass="120861">MRVWTQTPVAVRHSTGFAEHNLSRDPEKMLASPPDAVGNREREAEVEQLHQLVGGAAGLVFKQRLAIHRMNRGSLPSGKKHRSLYTSVSTGDACNVALQRLADLEDHLSQEASRCIRFSNVTALHLLNERQYSRALQILLREEAMTQREAGKWFPFFSTTESIEMDVRNFVQSVEDHRGGDEGCVQEIFVPFFTKRHEKMRQLAFAVVNNNIGLYHFKLAEYELAVRRMSHALHLEEALGVETIGVTYFNLAQAQYECGNVEEAFTAISLAEEAIERRIYESETQMNNLHRIAKQGGGGDGGSAGIVPGLERRRLDVHLGWRESVCLLSRVLEAHGRWLQSSAAYKAAIHRFEQSDRWLSSVKRLSAEESKWRQELRQRIQECKRAQRHSCCYPKSASFYSSPLPGGPSAHPRSIIVTTTLPRNIEITTCATPFDNFARLNEKEDGEENRVAGVDQRQLPRQRRQQLKQHQRHGQKKQEERRAKPGHKDVYDFSDVSPTTAAAEPPHCRNMPRRPAWDSDTHVVYRDAIRLRTATPTVSSATHTNLETRTSSRLTSAAGTPFSRGPKNGRETPGRPTLSSEMELTPSDVQRRQRLTQAEACTPLHRPQFGHHAVARRAWDLNNNDELSPPTTFMSERKVCVPSLGRCIHVLQAFARARLSLLEKEWRRLPCGTGFVSSQNHSYCLNSSLSSFSSCSDAMLNADGALCVAKAGDCFLKNGGSSVKAAPVRSTRPPSAAAILLAFLSARRSASLACQRRIERQYARVMERVLQQYTACAASSLPTTARMQMLRDSARNRTWAEVQPQITNESYAALSPHRGESSRNRNGEARLGSGESMASTEDNTNRAHLAEGRSCRRYSSLLRMLPHGGETPNTSPDAVMVASNHLNGDAASVNTHSTGPHVYSSSSATPPVSEDLALRNGGVEVFSTSSRCSRRRSDLSSTLLSETNPQRANCHLHIISQPRDENAGIVGCGHIDVPMADVFSNDVQNRLPPRHPVARRLPFLSWESANGAAYTTAGILRQRLLRMEAATIIQVAWRNWRERRRVDAVQKLKDLHSHSELQLDLRSCDPSEKTNHRRVY</sequence>
<organism evidence="2 3">
    <name type="scientific">Trypanosoma rangeli SC58</name>
    <dbReference type="NCBI Taxonomy" id="429131"/>
    <lineage>
        <taxon>Eukaryota</taxon>
        <taxon>Discoba</taxon>
        <taxon>Euglenozoa</taxon>
        <taxon>Kinetoplastea</taxon>
        <taxon>Metakinetoplastina</taxon>
        <taxon>Trypanosomatida</taxon>
        <taxon>Trypanosomatidae</taxon>
        <taxon>Trypanosoma</taxon>
        <taxon>Herpetosoma</taxon>
    </lineage>
</organism>
<dbReference type="Proteomes" id="UP000031737">
    <property type="component" value="Unassembled WGS sequence"/>
</dbReference>
<dbReference type="PROSITE" id="PS50096">
    <property type="entry name" value="IQ"/>
    <property type="match status" value="1"/>
</dbReference>
<dbReference type="VEuPathDB" id="TriTrypDB:TRSC58_04192"/>
<evidence type="ECO:0000313" key="3">
    <source>
        <dbReference type="Proteomes" id="UP000031737"/>
    </source>
</evidence>
<dbReference type="InterPro" id="IPR011990">
    <property type="entry name" value="TPR-like_helical_dom_sf"/>
</dbReference>
<dbReference type="OrthoDB" id="267378at2759"/>
<feature type="compositionally biased region" description="Polar residues" evidence="1">
    <location>
        <begin position="536"/>
        <end position="558"/>
    </location>
</feature>
<evidence type="ECO:0000313" key="2">
    <source>
        <dbReference type="EMBL" id="ESL08111.1"/>
    </source>
</evidence>
<protein>
    <submittedName>
        <fullName evidence="2">Uncharacterized protein</fullName>
    </submittedName>
</protein>
<feature type="region of interest" description="Disordered" evidence="1">
    <location>
        <begin position="441"/>
        <end position="516"/>
    </location>
</feature>
<dbReference type="Gene3D" id="1.25.40.10">
    <property type="entry name" value="Tetratricopeptide repeat domain"/>
    <property type="match status" value="1"/>
</dbReference>